<name>A0A9X2XW54_9BACT</name>
<evidence type="ECO:0000313" key="2">
    <source>
        <dbReference type="Proteomes" id="UP001155483"/>
    </source>
</evidence>
<evidence type="ECO:0000313" key="1">
    <source>
        <dbReference type="EMBL" id="MCU7549572.1"/>
    </source>
</evidence>
<reference evidence="1" key="2">
    <citation type="submission" date="2023-04" db="EMBL/GenBank/DDBJ databases">
        <title>Paracnuella aquatica gen. nov., sp. nov., a member of the family Chitinophagaceae isolated from a hot spring.</title>
        <authorList>
            <person name="Wang C."/>
        </authorList>
    </citation>
    <scope>NUCLEOTIDE SEQUENCE</scope>
    <source>
        <strain evidence="1">LB-8</strain>
    </source>
</reference>
<organism evidence="1 2">
    <name type="scientific">Paraflavisolibacter caeni</name>
    <dbReference type="NCBI Taxonomy" id="2982496"/>
    <lineage>
        <taxon>Bacteria</taxon>
        <taxon>Pseudomonadati</taxon>
        <taxon>Bacteroidota</taxon>
        <taxon>Chitinophagia</taxon>
        <taxon>Chitinophagales</taxon>
        <taxon>Chitinophagaceae</taxon>
        <taxon>Paraflavisolibacter</taxon>
    </lineage>
</organism>
<proteinExistence type="predicted"/>
<dbReference type="AlphaFoldDB" id="A0A9X2XW54"/>
<dbReference type="EMBL" id="JAOTIF010000006">
    <property type="protein sequence ID" value="MCU7549572.1"/>
    <property type="molecule type" value="Genomic_DNA"/>
</dbReference>
<reference evidence="1" key="1">
    <citation type="submission" date="2022-09" db="EMBL/GenBank/DDBJ databases">
        <authorList>
            <person name="Yuan C."/>
            <person name="Ke Z."/>
        </authorList>
    </citation>
    <scope>NUCLEOTIDE SEQUENCE</scope>
    <source>
        <strain evidence="1">LB-8</strain>
    </source>
</reference>
<sequence>MCSIIRTTIIDISFSNGNRKSKLYFRNSQNEVKHVNVNYSECQEYKHGDTITVYANDESDWYEIAPSTLRHSSQKD</sequence>
<keyword evidence="2" id="KW-1185">Reference proteome</keyword>
<comment type="caution">
    <text evidence="1">The sequence shown here is derived from an EMBL/GenBank/DDBJ whole genome shotgun (WGS) entry which is preliminary data.</text>
</comment>
<protein>
    <submittedName>
        <fullName evidence="1">Uncharacterized protein</fullName>
    </submittedName>
</protein>
<gene>
    <name evidence="1" type="ORF">OCK74_10630</name>
</gene>
<dbReference type="Proteomes" id="UP001155483">
    <property type="component" value="Unassembled WGS sequence"/>
</dbReference>
<accession>A0A9X2XW54</accession>